<dbReference type="InterPro" id="IPR004846">
    <property type="entry name" value="T2SS/T3SS_dom"/>
</dbReference>
<dbReference type="EMBL" id="JASZZN010000006">
    <property type="protein sequence ID" value="MDM4015763.1"/>
    <property type="molecule type" value="Genomic_DNA"/>
</dbReference>
<dbReference type="Proteomes" id="UP001239462">
    <property type="component" value="Unassembled WGS sequence"/>
</dbReference>
<evidence type="ECO:0000313" key="9">
    <source>
        <dbReference type="EMBL" id="MDM4015763.1"/>
    </source>
</evidence>
<name>A0ABT7PGX6_9BACT</name>
<evidence type="ECO:0000313" key="10">
    <source>
        <dbReference type="Proteomes" id="UP001239462"/>
    </source>
</evidence>
<comment type="similarity">
    <text evidence="4">Belongs to the bacterial secretin family.</text>
</comment>
<comment type="caution">
    <text evidence="9">The sequence shown here is derived from an EMBL/GenBank/DDBJ whole genome shotgun (WGS) entry which is preliminary data.</text>
</comment>
<evidence type="ECO:0000259" key="8">
    <source>
        <dbReference type="Pfam" id="PF03958"/>
    </source>
</evidence>
<gene>
    <name evidence="9" type="ORF">QTN89_10005</name>
</gene>
<organism evidence="9 10">
    <name type="scientific">Roseiconus lacunae</name>
    <dbReference type="NCBI Taxonomy" id="2605694"/>
    <lineage>
        <taxon>Bacteria</taxon>
        <taxon>Pseudomonadati</taxon>
        <taxon>Planctomycetota</taxon>
        <taxon>Planctomycetia</taxon>
        <taxon>Pirellulales</taxon>
        <taxon>Pirellulaceae</taxon>
        <taxon>Roseiconus</taxon>
    </lineage>
</organism>
<feature type="region of interest" description="Disordered" evidence="6">
    <location>
        <begin position="843"/>
        <end position="866"/>
    </location>
</feature>
<accession>A0ABT7PGX6</accession>
<evidence type="ECO:0000256" key="3">
    <source>
        <dbReference type="ARBA" id="ARBA00023136"/>
    </source>
</evidence>
<feature type="domain" description="NolW-like" evidence="8">
    <location>
        <begin position="307"/>
        <end position="377"/>
    </location>
</feature>
<proteinExistence type="inferred from homology"/>
<keyword evidence="3" id="KW-0472">Membrane</keyword>
<dbReference type="InterPro" id="IPR038591">
    <property type="entry name" value="NolW-like_sf"/>
</dbReference>
<evidence type="ECO:0000256" key="6">
    <source>
        <dbReference type="SAM" id="MobiDB-lite"/>
    </source>
</evidence>
<keyword evidence="10" id="KW-1185">Reference proteome</keyword>
<feature type="domain" description="Type II/III secretion system secretin-like" evidence="7">
    <location>
        <begin position="646"/>
        <end position="806"/>
    </location>
</feature>
<evidence type="ECO:0000256" key="4">
    <source>
        <dbReference type="RuleBase" id="RU004003"/>
    </source>
</evidence>
<dbReference type="Pfam" id="PF00263">
    <property type="entry name" value="Secretin"/>
    <property type="match status" value="1"/>
</dbReference>
<evidence type="ECO:0000256" key="5">
    <source>
        <dbReference type="RuleBase" id="RU004004"/>
    </source>
</evidence>
<comment type="subcellular location">
    <subcellularLocation>
        <location evidence="5">Cell outer membrane</location>
    </subcellularLocation>
    <subcellularLocation>
        <location evidence="1">Membrane</location>
    </subcellularLocation>
</comment>
<evidence type="ECO:0000259" key="7">
    <source>
        <dbReference type="Pfam" id="PF00263"/>
    </source>
</evidence>
<dbReference type="InterPro" id="IPR050810">
    <property type="entry name" value="Bact_Secretion_Sys_Channel"/>
</dbReference>
<keyword evidence="5" id="KW-0813">Transport</keyword>
<dbReference type="InterPro" id="IPR001775">
    <property type="entry name" value="GspD/PilQ"/>
</dbReference>
<protein>
    <submittedName>
        <fullName evidence="9">Secretin N-terminal domain-containing protein</fullName>
    </submittedName>
</protein>
<evidence type="ECO:0000256" key="2">
    <source>
        <dbReference type="ARBA" id="ARBA00022729"/>
    </source>
</evidence>
<dbReference type="PRINTS" id="PR00811">
    <property type="entry name" value="BCTERIALGSPD"/>
</dbReference>
<evidence type="ECO:0000256" key="1">
    <source>
        <dbReference type="ARBA" id="ARBA00004370"/>
    </source>
</evidence>
<dbReference type="PANTHER" id="PTHR30332:SF24">
    <property type="entry name" value="SECRETIN GSPD-RELATED"/>
    <property type="match status" value="1"/>
</dbReference>
<dbReference type="Gene3D" id="3.30.1370.120">
    <property type="match status" value="3"/>
</dbReference>
<dbReference type="RefSeq" id="WP_289163282.1">
    <property type="nucleotide sequence ID" value="NZ_JASZZN010000006.1"/>
</dbReference>
<reference evidence="9 10" key="1">
    <citation type="submission" date="2023-06" db="EMBL/GenBank/DDBJ databases">
        <title>Roseiconus lacunae JC819 isolated from Gulf of Mannar region, Tamil Nadu.</title>
        <authorList>
            <person name="Pk S."/>
            <person name="Ch S."/>
            <person name="Ch V.R."/>
        </authorList>
    </citation>
    <scope>NUCLEOTIDE SEQUENCE [LARGE SCALE GENOMIC DNA]</scope>
    <source>
        <strain evidence="9 10">JC819</strain>
    </source>
</reference>
<dbReference type="InterPro" id="IPR005644">
    <property type="entry name" value="NolW-like"/>
</dbReference>
<keyword evidence="2" id="KW-0732">Signal</keyword>
<sequence>MSRLPRASSQFDLEGSVPADGFGWSHRIAAWVLTVPLTLVCLAIMPPRSVSAQSLADEIDGDAIVELNLSGTVKVTTLLDLMSQELGVRFLHGTDIARRDVTVYTPAKLPKKVLPTLLGSLLREANLAIVDSEVPGWKRVVDIADIVSEAPAGNAAEVSRRNGPAAAVTQVLPVKFIDLTMASSSLKAFLSRTGSNIVPLPEQRLMIVTGYAADVRMIAELLVTIDRPDEKGVIEFYEVRRRPPAMLIEQFEGLRSVDDNRNTANASEPKLLVDKSGRRIVVAGRKELVDAALSLLQRLDSGTDFQTKVYRLENISAQRLDRLIQGFVDRETTTDRNGTRSLETTIDEEGNLLVVRAGATIHQQIETLIKELDRPIDAEESPIRFYKLKNATAIEVLYSLLALQQAAGSGVQTAGGFGAGAFGTLGGNAMMGGGVVPARMVGGANGSIPGTIPNNAAGGMPGAMATVQPNGGMGGGQFGVVGQNLSGNLSSTRTANQNAALAMMGGGIGLAGGMGSSMGGGMGTGSVATLPGGARVSADVATNSLIVFAPSNVQTLYEKLIRSLDQRRPQVLIEADIIAIDTSDNFSLGVEISAGDRTGSKRLFEFTSFGLSEVDPLTGQLTVNPSLGFNGVLVDPDVADVIVQAVSRHTRGRVLSSPRVLVNDNQTGVINSISSIPFQAFSQGETTTLTGLGGNQEAGTTIQVTPHINEDNHLQLEFDVEFSTFVGSGDNNLPPPRQIDRVGSVVTIPDSKTVIVGGLKRTSESDTQTGVPWLEKVPIIRELSSLRTEEQSTTSFFLFIRPRILRDSQFRDLKFLSDLQSHDAQLSADYPTSGPMLIHCPPENLPAGQPGPSADRAWGSSNFTEPSVPMPMESTTVIEAQSVYDKALLAEPGFETDDGLESRPQLVYPEP</sequence>
<feature type="domain" description="NolW-like" evidence="8">
    <location>
        <begin position="529"/>
        <end position="570"/>
    </location>
</feature>
<dbReference type="PANTHER" id="PTHR30332">
    <property type="entry name" value="PROBABLE GENERAL SECRETION PATHWAY PROTEIN D"/>
    <property type="match status" value="1"/>
</dbReference>
<dbReference type="Pfam" id="PF03958">
    <property type="entry name" value="Secretin_N"/>
    <property type="match status" value="2"/>
</dbReference>